<proteinExistence type="predicted"/>
<dbReference type="Proteomes" id="UP001607302">
    <property type="component" value="Unassembled WGS sequence"/>
</dbReference>
<dbReference type="EMBL" id="JAUDFV010000155">
    <property type="protein sequence ID" value="KAL2715821.1"/>
    <property type="molecule type" value="Genomic_DNA"/>
</dbReference>
<comment type="caution">
    <text evidence="1">The sequence shown here is derived from an EMBL/GenBank/DDBJ whole genome shotgun (WGS) entry which is preliminary data.</text>
</comment>
<reference evidence="1 2" key="1">
    <citation type="journal article" date="2024" name="Ann. Entomol. Soc. Am.">
        <title>Genomic analyses of the southern and eastern yellowjacket wasps (Hymenoptera: Vespidae) reveal evolutionary signatures of social life.</title>
        <authorList>
            <person name="Catto M.A."/>
            <person name="Caine P.B."/>
            <person name="Orr S.E."/>
            <person name="Hunt B.G."/>
            <person name="Goodisman M.A.D."/>
        </authorList>
    </citation>
    <scope>NUCLEOTIDE SEQUENCE [LARGE SCALE GENOMIC DNA]</scope>
    <source>
        <strain evidence="1">233</strain>
        <tissue evidence="1">Head and thorax</tissue>
    </source>
</reference>
<evidence type="ECO:0000313" key="2">
    <source>
        <dbReference type="Proteomes" id="UP001607302"/>
    </source>
</evidence>
<dbReference type="AlphaFoldDB" id="A0ABD2A630"/>
<organism evidence="1 2">
    <name type="scientific">Vespula squamosa</name>
    <name type="common">Southern yellow jacket</name>
    <name type="synonym">Wasp</name>
    <dbReference type="NCBI Taxonomy" id="30214"/>
    <lineage>
        <taxon>Eukaryota</taxon>
        <taxon>Metazoa</taxon>
        <taxon>Ecdysozoa</taxon>
        <taxon>Arthropoda</taxon>
        <taxon>Hexapoda</taxon>
        <taxon>Insecta</taxon>
        <taxon>Pterygota</taxon>
        <taxon>Neoptera</taxon>
        <taxon>Endopterygota</taxon>
        <taxon>Hymenoptera</taxon>
        <taxon>Apocrita</taxon>
        <taxon>Aculeata</taxon>
        <taxon>Vespoidea</taxon>
        <taxon>Vespidae</taxon>
        <taxon>Vespinae</taxon>
        <taxon>Vespula</taxon>
    </lineage>
</organism>
<gene>
    <name evidence="1" type="ORF">V1478_015519</name>
</gene>
<evidence type="ECO:0000313" key="1">
    <source>
        <dbReference type="EMBL" id="KAL2715821.1"/>
    </source>
</evidence>
<name>A0ABD2A630_VESSQ</name>
<keyword evidence="2" id="KW-1185">Reference proteome</keyword>
<protein>
    <submittedName>
        <fullName evidence="1">Uncharacterized protein</fullName>
    </submittedName>
</protein>
<accession>A0ABD2A630</accession>
<sequence length="75" mass="8979">MGYLNGKFYDNNISQTSCSRSYSMTRFQDNYDPDMNNKFKGDDILFSRDTIVVHVCTWQIVRESYKNRYIEKNSE</sequence>